<keyword evidence="2" id="KW-1185">Reference proteome</keyword>
<dbReference type="RefSeq" id="WP_274042043.1">
    <property type="nucleotide sequence ID" value="NZ_JANCPR020000021.1"/>
</dbReference>
<protein>
    <recommendedName>
        <fullName evidence="3">WXG100 family type VII secretion target</fullName>
    </recommendedName>
</protein>
<reference evidence="1 2" key="1">
    <citation type="submission" date="2023-05" db="EMBL/GenBank/DDBJ databases">
        <title>Streptantibioticus silvisoli sp. nov., acidotolerant actinomycetes 1 from pine litter.</title>
        <authorList>
            <person name="Swiecimska M."/>
            <person name="Golinska P."/>
            <person name="Sangal V."/>
            <person name="Wachnowicz B."/>
            <person name="Goodfellow M."/>
        </authorList>
    </citation>
    <scope>NUCLEOTIDE SEQUENCE [LARGE SCALE GENOMIC DNA]</scope>
    <source>
        <strain evidence="1 2">DSM 42109</strain>
    </source>
</reference>
<sequence length="345" mass="36979">MAPGYTHVKNVNLEKLASAVGQWAKLSGKFSAVERTFNTQVTKGLRASGWEGEAADAAFTSFSGIRYQIDSAGTEADSIHRLLSEGLHAFRGAKEQLDTIADAVKGHDHLSLNDHDGSVYVNPDKVETKDLGALRKAYQETIHSYRIRRDEALEAAQKADSVLSEALRFLAEYTLGFNNAAFTSLKDAKEGLARQRRDGPPLSLKDLSDRVVASQTNSVPGSSTLKPAAEFLSLRPLILGSRQITDGNLSKGLNTATGFLPSYAAGLGADAMDKRWKGGPGAGGRHRSPSFINRLGKGGKPLFGWQAAAVATGIDFAYTPALDPEEKTATSRVVAPGAPKQVRWK</sequence>
<evidence type="ECO:0000313" key="2">
    <source>
        <dbReference type="Proteomes" id="UP001214441"/>
    </source>
</evidence>
<evidence type="ECO:0008006" key="3">
    <source>
        <dbReference type="Google" id="ProtNLM"/>
    </source>
</evidence>
<dbReference type="Gene3D" id="1.20.1260.20">
    <property type="entry name" value="PPE superfamily"/>
    <property type="match status" value="1"/>
</dbReference>
<dbReference type="EMBL" id="JANCPR020000021">
    <property type="protein sequence ID" value="MDJ1134521.1"/>
    <property type="molecule type" value="Genomic_DNA"/>
</dbReference>
<evidence type="ECO:0000313" key="1">
    <source>
        <dbReference type="EMBL" id="MDJ1134521.1"/>
    </source>
</evidence>
<accession>A0ABT6ZZN7</accession>
<name>A0ABT6ZZN7_9ACTN</name>
<gene>
    <name evidence="1" type="ORF">NMN56_021660</name>
</gene>
<dbReference type="InterPro" id="IPR038332">
    <property type="entry name" value="PPE_sf"/>
</dbReference>
<organism evidence="1 2">
    <name type="scientific">Streptomyces iconiensis</name>
    <dbReference type="NCBI Taxonomy" id="1384038"/>
    <lineage>
        <taxon>Bacteria</taxon>
        <taxon>Bacillati</taxon>
        <taxon>Actinomycetota</taxon>
        <taxon>Actinomycetes</taxon>
        <taxon>Kitasatosporales</taxon>
        <taxon>Streptomycetaceae</taxon>
        <taxon>Streptomyces</taxon>
    </lineage>
</organism>
<proteinExistence type="predicted"/>
<dbReference type="Proteomes" id="UP001214441">
    <property type="component" value="Unassembled WGS sequence"/>
</dbReference>
<comment type="caution">
    <text evidence="1">The sequence shown here is derived from an EMBL/GenBank/DDBJ whole genome shotgun (WGS) entry which is preliminary data.</text>
</comment>